<dbReference type="PROSITE" id="PS51375">
    <property type="entry name" value="PPR"/>
    <property type="match status" value="4"/>
</dbReference>
<sequence>MYSVALFPINPPPAASNPACRPSSTANSPGPEKLAALIDKSKSANQLYQIHAFLYRHNLSDHQILSFKLQRSYSAAGRLDHSLSIFRQTQTPDVFFYSSIIHAHALHNLHKDALLLYVQMLSDNVTPNTFTFSSILRSCRLQAGKALHGQATKLGLESDTYVSTSLLDVYAKGEDMESARKLFDSMPERSLVSLTAMITCYAKCGMVREARVLFDGLQDKDVICWNVMIDGYVQFGSPNEGLSLFKQMLRAKVKPNEATMVAVLSACAQIGALESGRWLHWYAENHGIDINVRVATSFIDMYCKCGSLEEARLVFERITHKDVVAWNSMIVGYAMHGLSDVALQLFDEMCRLGYKPTDITLIGVLNACGHSGLVREGREIFSSMARTYGIEPKVEHYGCMVNLLGRAGYLEEAYDLVKNMEVEQDAVLWGALLGACKIHGNVALGEEIAGLMMRQNLENSGTYVLLSNLYAKANNWEGVAKVRTMMRDGGVEKEHGCSSIEVNNRVHEFVAGDSWHPRSKDIHMMLEEMNAWVKAQGYTPRTDTVLHDLGEEEKEKSLGVHSEKLAMAFGLISTEPGATIRIVKNLRVCSDCHDVMKLVSKITRRTIVMRDRNRFHHFENGSCSCGDYW</sequence>
<dbReference type="Pfam" id="PF20431">
    <property type="entry name" value="E_motif"/>
    <property type="match status" value="1"/>
</dbReference>
<dbReference type="NCBIfam" id="TIGR00756">
    <property type="entry name" value="PPR"/>
    <property type="match status" value="5"/>
</dbReference>
<evidence type="ECO:0000313" key="6">
    <source>
        <dbReference type="Proteomes" id="UP001154282"/>
    </source>
</evidence>
<dbReference type="AlphaFoldDB" id="A0AAV0J8L5"/>
<dbReference type="InterPro" id="IPR011990">
    <property type="entry name" value="TPR-like_helical_dom_sf"/>
</dbReference>
<evidence type="ECO:0000313" key="5">
    <source>
        <dbReference type="EMBL" id="CAI0406251.1"/>
    </source>
</evidence>
<comment type="caution">
    <text evidence="5">The sequence shown here is derived from an EMBL/GenBank/DDBJ whole genome shotgun (WGS) entry which is preliminary data.</text>
</comment>
<name>A0AAV0J8L5_9ROSI</name>
<dbReference type="GO" id="GO:0003723">
    <property type="term" value="F:RNA binding"/>
    <property type="evidence" value="ECO:0007669"/>
    <property type="project" value="InterPro"/>
</dbReference>
<dbReference type="EMBL" id="CAMGYJ010000004">
    <property type="protein sequence ID" value="CAI0406251.1"/>
    <property type="molecule type" value="Genomic_DNA"/>
</dbReference>
<dbReference type="GO" id="GO:0008270">
    <property type="term" value="F:zinc ion binding"/>
    <property type="evidence" value="ECO:0007669"/>
    <property type="project" value="InterPro"/>
</dbReference>
<dbReference type="PANTHER" id="PTHR47926">
    <property type="entry name" value="PENTATRICOPEPTIDE REPEAT-CONTAINING PROTEIN"/>
    <property type="match status" value="1"/>
</dbReference>
<reference evidence="5" key="1">
    <citation type="submission" date="2022-08" db="EMBL/GenBank/DDBJ databases">
        <authorList>
            <person name="Gutierrez-Valencia J."/>
        </authorList>
    </citation>
    <scope>NUCLEOTIDE SEQUENCE</scope>
</reference>
<comment type="similarity">
    <text evidence="1">Belongs to the PPR family. PCMP-H subfamily.</text>
</comment>
<dbReference type="Proteomes" id="UP001154282">
    <property type="component" value="Unassembled WGS sequence"/>
</dbReference>
<feature type="repeat" description="PPR" evidence="3">
    <location>
        <begin position="221"/>
        <end position="255"/>
    </location>
</feature>
<feature type="repeat" description="PPR" evidence="3">
    <location>
        <begin position="93"/>
        <end position="127"/>
    </location>
</feature>
<dbReference type="InterPro" id="IPR032867">
    <property type="entry name" value="DYW_dom"/>
</dbReference>
<dbReference type="GO" id="GO:0009451">
    <property type="term" value="P:RNA modification"/>
    <property type="evidence" value="ECO:0007669"/>
    <property type="project" value="InterPro"/>
</dbReference>
<dbReference type="Gene3D" id="1.25.40.10">
    <property type="entry name" value="Tetratricopeptide repeat domain"/>
    <property type="match status" value="4"/>
</dbReference>
<keyword evidence="2" id="KW-0677">Repeat</keyword>
<dbReference type="Pfam" id="PF13041">
    <property type="entry name" value="PPR_2"/>
    <property type="match status" value="3"/>
</dbReference>
<dbReference type="InterPro" id="IPR002885">
    <property type="entry name" value="PPR_rpt"/>
</dbReference>
<feature type="repeat" description="PPR" evidence="3">
    <location>
        <begin position="159"/>
        <end position="193"/>
    </location>
</feature>
<dbReference type="FunFam" id="1.25.40.10:FF:000454">
    <property type="entry name" value="Pentatricopeptide repeat-containing protein At3g47530"/>
    <property type="match status" value="1"/>
</dbReference>
<accession>A0AAV0J8L5</accession>
<dbReference type="InterPro" id="IPR046960">
    <property type="entry name" value="PPR_At4g14850-like_plant"/>
</dbReference>
<organism evidence="5 6">
    <name type="scientific">Linum tenue</name>
    <dbReference type="NCBI Taxonomy" id="586396"/>
    <lineage>
        <taxon>Eukaryota</taxon>
        <taxon>Viridiplantae</taxon>
        <taxon>Streptophyta</taxon>
        <taxon>Embryophyta</taxon>
        <taxon>Tracheophyta</taxon>
        <taxon>Spermatophyta</taxon>
        <taxon>Magnoliopsida</taxon>
        <taxon>eudicotyledons</taxon>
        <taxon>Gunneridae</taxon>
        <taxon>Pentapetalae</taxon>
        <taxon>rosids</taxon>
        <taxon>fabids</taxon>
        <taxon>Malpighiales</taxon>
        <taxon>Linaceae</taxon>
        <taxon>Linum</taxon>
    </lineage>
</organism>
<feature type="domain" description="DYW" evidence="4">
    <location>
        <begin position="537"/>
        <end position="629"/>
    </location>
</feature>
<protein>
    <recommendedName>
        <fullName evidence="4">DYW domain-containing protein</fullName>
    </recommendedName>
</protein>
<gene>
    <name evidence="5" type="ORF">LITE_LOCUS13136</name>
</gene>
<dbReference type="Pfam" id="PF01535">
    <property type="entry name" value="PPR"/>
    <property type="match status" value="2"/>
</dbReference>
<dbReference type="PANTHER" id="PTHR47926:SF456">
    <property type="entry name" value="PENTATRICOPEPTIDE REPEAT-CONTAINING PROTEIN ELI1, CHLOROPLASTIC"/>
    <property type="match status" value="1"/>
</dbReference>
<proteinExistence type="inferred from homology"/>
<dbReference type="FunFam" id="1.25.40.10:FF:000031">
    <property type="entry name" value="Pentatricopeptide repeat-containing protein mitochondrial"/>
    <property type="match status" value="1"/>
</dbReference>
<evidence type="ECO:0000256" key="3">
    <source>
        <dbReference type="PROSITE-ProRule" id="PRU00708"/>
    </source>
</evidence>
<dbReference type="FunFam" id="1.25.40.10:FF:000939">
    <property type="entry name" value="Pentatricopeptide repeat-containing protein ELI1, chloroplastic"/>
    <property type="match status" value="1"/>
</dbReference>
<dbReference type="InterPro" id="IPR046848">
    <property type="entry name" value="E_motif"/>
</dbReference>
<dbReference type="Pfam" id="PF14432">
    <property type="entry name" value="DYW_deaminase"/>
    <property type="match status" value="1"/>
</dbReference>
<evidence type="ECO:0000256" key="1">
    <source>
        <dbReference type="ARBA" id="ARBA00006643"/>
    </source>
</evidence>
<feature type="repeat" description="PPR" evidence="3">
    <location>
        <begin position="322"/>
        <end position="356"/>
    </location>
</feature>
<keyword evidence="6" id="KW-1185">Reference proteome</keyword>
<evidence type="ECO:0000259" key="4">
    <source>
        <dbReference type="Pfam" id="PF14432"/>
    </source>
</evidence>
<evidence type="ECO:0000256" key="2">
    <source>
        <dbReference type="ARBA" id="ARBA00022737"/>
    </source>
</evidence>